<dbReference type="KEGG" id="poz:I0K15_01605"/>
<dbReference type="RefSeq" id="WP_196103712.1">
    <property type="nucleotide sequence ID" value="NZ_CP064942.1"/>
</dbReference>
<feature type="transmembrane region" description="Helical" evidence="6">
    <location>
        <begin position="20"/>
        <end position="42"/>
    </location>
</feature>
<dbReference type="InterPro" id="IPR036259">
    <property type="entry name" value="MFS_trans_sf"/>
</dbReference>
<dbReference type="Gene3D" id="1.20.1250.20">
    <property type="entry name" value="MFS general substrate transporter like domains"/>
    <property type="match status" value="1"/>
</dbReference>
<feature type="transmembrane region" description="Helical" evidence="6">
    <location>
        <begin position="54"/>
        <end position="76"/>
    </location>
</feature>
<keyword evidence="8" id="KW-1185">Reference proteome</keyword>
<organism evidence="7 8">
    <name type="scientific">Pontivivens ytuae</name>
    <dbReference type="NCBI Taxonomy" id="2789856"/>
    <lineage>
        <taxon>Bacteria</taxon>
        <taxon>Pseudomonadati</taxon>
        <taxon>Pseudomonadota</taxon>
        <taxon>Alphaproteobacteria</taxon>
        <taxon>Rhodobacterales</taxon>
        <taxon>Paracoccaceae</taxon>
        <taxon>Pontivivens</taxon>
    </lineage>
</organism>
<dbReference type="PANTHER" id="PTHR42718">
    <property type="entry name" value="MAJOR FACILITATOR SUPERFAMILY MULTIDRUG TRANSPORTER MFSC"/>
    <property type="match status" value="1"/>
</dbReference>
<feature type="transmembrane region" description="Helical" evidence="6">
    <location>
        <begin position="205"/>
        <end position="225"/>
    </location>
</feature>
<keyword evidence="2" id="KW-0813">Transport</keyword>
<feature type="transmembrane region" description="Helical" evidence="6">
    <location>
        <begin position="82"/>
        <end position="100"/>
    </location>
</feature>
<gene>
    <name evidence="7" type="ORF">I0K15_01605</name>
</gene>
<dbReference type="EMBL" id="CP064942">
    <property type="protein sequence ID" value="QPH54503.1"/>
    <property type="molecule type" value="Genomic_DNA"/>
</dbReference>
<dbReference type="PANTHER" id="PTHR42718:SF9">
    <property type="entry name" value="MAJOR FACILITATOR SUPERFAMILY MULTIDRUG TRANSPORTER MFSC"/>
    <property type="match status" value="1"/>
</dbReference>
<evidence type="ECO:0000256" key="4">
    <source>
        <dbReference type="ARBA" id="ARBA00022989"/>
    </source>
</evidence>
<reference evidence="7 8" key="1">
    <citation type="submission" date="2020-11" db="EMBL/GenBank/DDBJ databases">
        <title>Description of Pontivivens ytuae sp. nov. isolated from deep sea sediment of Mariana Trench.</title>
        <authorList>
            <person name="Wang Z."/>
            <person name="Sun Q.-L."/>
            <person name="Xu X.-D."/>
            <person name="Tang Y.-Z."/>
            <person name="Zhang J."/>
        </authorList>
    </citation>
    <scope>NUCLEOTIDE SEQUENCE [LARGE SCALE GENOMIC DNA]</scope>
    <source>
        <strain evidence="7 8">MT2928</strain>
    </source>
</reference>
<feature type="transmembrane region" description="Helical" evidence="6">
    <location>
        <begin position="288"/>
        <end position="307"/>
    </location>
</feature>
<evidence type="ECO:0000256" key="5">
    <source>
        <dbReference type="ARBA" id="ARBA00023136"/>
    </source>
</evidence>
<proteinExistence type="predicted"/>
<feature type="transmembrane region" description="Helical" evidence="6">
    <location>
        <begin position="232"/>
        <end position="250"/>
    </location>
</feature>
<evidence type="ECO:0000313" key="7">
    <source>
        <dbReference type="EMBL" id="QPH54503.1"/>
    </source>
</evidence>
<feature type="transmembrane region" description="Helical" evidence="6">
    <location>
        <begin position="131"/>
        <end position="152"/>
    </location>
</feature>
<comment type="subcellular location">
    <subcellularLocation>
        <location evidence="1">Membrane</location>
        <topology evidence="1">Multi-pass membrane protein</topology>
    </subcellularLocation>
</comment>
<evidence type="ECO:0000256" key="2">
    <source>
        <dbReference type="ARBA" id="ARBA00022448"/>
    </source>
</evidence>
<name>A0A7S9QD13_9RHOB</name>
<evidence type="ECO:0000313" key="8">
    <source>
        <dbReference type="Proteomes" id="UP000594800"/>
    </source>
</evidence>
<evidence type="ECO:0000256" key="3">
    <source>
        <dbReference type="ARBA" id="ARBA00022692"/>
    </source>
</evidence>
<feature type="transmembrane region" description="Helical" evidence="6">
    <location>
        <begin position="256"/>
        <end position="276"/>
    </location>
</feature>
<evidence type="ECO:0000256" key="1">
    <source>
        <dbReference type="ARBA" id="ARBA00004141"/>
    </source>
</evidence>
<dbReference type="AlphaFoldDB" id="A0A7S9QD13"/>
<dbReference type="GO" id="GO:0022857">
    <property type="term" value="F:transmembrane transporter activity"/>
    <property type="evidence" value="ECO:0007669"/>
    <property type="project" value="InterPro"/>
</dbReference>
<sequence>MELSGFAIIVYHLDLSQSSAAIVYSAYSLCLVVCLPISGWLIDIGHIARSFRLGVFLYALSSLAMLAEYGFFYILACRCVQGFSAGLFSPSVPIIVSNSGASSARSLSIWTTISSVLFAISPLIIGYMTEYASWGAAWLLIPLFALFALCMVKDLNQTDLGVVRYRVPSTESLIILLVIFLCFGASTFVIFALPTDFRTPSEAGFALMLLWILSGAVSFFISKLLSNNNYRALIFIGFVLHFPIVPAVMFGEPYVAVTLAGLGMGLVNAPTTFALLRSARANEQGLLASLDIMSARLGGSIFIIAFAV</sequence>
<feature type="transmembrane region" description="Helical" evidence="6">
    <location>
        <begin position="173"/>
        <end position="193"/>
    </location>
</feature>
<dbReference type="SUPFAM" id="SSF103473">
    <property type="entry name" value="MFS general substrate transporter"/>
    <property type="match status" value="1"/>
</dbReference>
<dbReference type="GO" id="GO:0016020">
    <property type="term" value="C:membrane"/>
    <property type="evidence" value="ECO:0007669"/>
    <property type="project" value="UniProtKB-SubCell"/>
</dbReference>
<keyword evidence="3 6" id="KW-0812">Transmembrane</keyword>
<dbReference type="Pfam" id="PF07690">
    <property type="entry name" value="MFS_1"/>
    <property type="match status" value="1"/>
</dbReference>
<evidence type="ECO:0000256" key="6">
    <source>
        <dbReference type="SAM" id="Phobius"/>
    </source>
</evidence>
<protein>
    <submittedName>
        <fullName evidence="7">MFS transporter</fullName>
    </submittedName>
</protein>
<accession>A0A7S9QD13</accession>
<feature type="transmembrane region" description="Helical" evidence="6">
    <location>
        <begin position="107"/>
        <end position="125"/>
    </location>
</feature>
<dbReference type="InterPro" id="IPR011701">
    <property type="entry name" value="MFS"/>
</dbReference>
<keyword evidence="4 6" id="KW-1133">Transmembrane helix</keyword>
<keyword evidence="5 6" id="KW-0472">Membrane</keyword>
<dbReference type="Proteomes" id="UP000594800">
    <property type="component" value="Chromosome"/>
</dbReference>